<evidence type="ECO:0000313" key="2">
    <source>
        <dbReference type="Proteomes" id="UP000482800"/>
    </source>
</evidence>
<evidence type="ECO:0000313" key="1">
    <source>
        <dbReference type="EMBL" id="GFJ85124.1"/>
    </source>
</evidence>
<gene>
    <name evidence="1" type="ORF">Phou_093040</name>
</gene>
<dbReference type="RefSeq" id="WP_173070004.1">
    <property type="nucleotide sequence ID" value="NZ_BAABGO010000014.1"/>
</dbReference>
<proteinExistence type="predicted"/>
<organism evidence="1 2">
    <name type="scientific">Phytohabitans houttuyneae</name>
    <dbReference type="NCBI Taxonomy" id="1076126"/>
    <lineage>
        <taxon>Bacteria</taxon>
        <taxon>Bacillati</taxon>
        <taxon>Actinomycetota</taxon>
        <taxon>Actinomycetes</taxon>
        <taxon>Micromonosporales</taxon>
        <taxon>Micromonosporaceae</taxon>
    </lineage>
</organism>
<comment type="caution">
    <text evidence="1">The sequence shown here is derived from an EMBL/GenBank/DDBJ whole genome shotgun (WGS) entry which is preliminary data.</text>
</comment>
<dbReference type="AlphaFoldDB" id="A0A6V8KMP3"/>
<keyword evidence="2" id="KW-1185">Reference proteome</keyword>
<sequence length="179" mass="19389">MTVSVIPFPGTESEVSSSALLVALATLRDALAPGQSLTVPAVLDRAAVLEVLATFIPIAATPTGATSVPAVPVTPVSAVTAPAGDEREPMPPGWSTTLLKWLLIRRHWQTYRTFCREYDKAAKTIDPRLVGKWPSRCQLHRWMSGGLRTGMPYPEHCMVLEAMFPGYSAEELFQVGGAR</sequence>
<reference evidence="1 2" key="2">
    <citation type="submission" date="2020-03" db="EMBL/GenBank/DDBJ databases">
        <authorList>
            <person name="Ichikawa N."/>
            <person name="Kimura A."/>
            <person name="Kitahashi Y."/>
            <person name="Uohara A."/>
        </authorList>
    </citation>
    <scope>NUCLEOTIDE SEQUENCE [LARGE SCALE GENOMIC DNA]</scope>
    <source>
        <strain evidence="1 2">NBRC 108639</strain>
    </source>
</reference>
<reference evidence="1 2" key="1">
    <citation type="submission" date="2020-03" db="EMBL/GenBank/DDBJ databases">
        <title>Whole genome shotgun sequence of Phytohabitans houttuyneae NBRC 108639.</title>
        <authorList>
            <person name="Komaki H."/>
            <person name="Tamura T."/>
        </authorList>
    </citation>
    <scope>NUCLEOTIDE SEQUENCE [LARGE SCALE GENOMIC DNA]</scope>
    <source>
        <strain evidence="1 2">NBRC 108639</strain>
    </source>
</reference>
<dbReference type="Proteomes" id="UP000482800">
    <property type="component" value="Unassembled WGS sequence"/>
</dbReference>
<name>A0A6V8KMP3_9ACTN</name>
<dbReference type="EMBL" id="BLPF01000004">
    <property type="protein sequence ID" value="GFJ85124.1"/>
    <property type="molecule type" value="Genomic_DNA"/>
</dbReference>
<accession>A0A6V8KMP3</accession>
<protein>
    <submittedName>
        <fullName evidence="1">Uncharacterized protein</fullName>
    </submittedName>
</protein>